<comment type="similarity">
    <text evidence="1">Belongs to the mTERF family.</text>
</comment>
<keyword evidence="5" id="KW-1185">Reference proteome</keyword>
<keyword evidence="2" id="KW-0806">Transcription termination</keyword>
<evidence type="ECO:0000256" key="3">
    <source>
        <dbReference type="ARBA" id="ARBA00022946"/>
    </source>
</evidence>
<dbReference type="Gene3D" id="1.25.70.10">
    <property type="entry name" value="Transcription termination factor 3, mitochondrial"/>
    <property type="match status" value="1"/>
</dbReference>
<gene>
    <name evidence="4" type="ORF">M0R45_020933</name>
</gene>
<sequence>MFGFRCKRLHLLVVPSYSIAVESSVARLHCISQFSKSYSSKSVLGSEIGKPREQDVSFTVSYLITSCGLSPELALSLSQKSVHLKNREKPDSVIKLLKSYGFNDTYISQLVRKRPNVLGANPEKTLLPKLEFFSSIH</sequence>
<dbReference type="PANTHER" id="PTHR13068:SF133">
    <property type="entry name" value="MITOCHONDRIAL TRANSCRIPTION TERMINATION FACTOR FAMILY PROTEIN"/>
    <property type="match status" value="1"/>
</dbReference>
<evidence type="ECO:0000256" key="2">
    <source>
        <dbReference type="ARBA" id="ARBA00022472"/>
    </source>
</evidence>
<protein>
    <submittedName>
        <fullName evidence="4">Uncharacterized protein</fullName>
    </submittedName>
</protein>
<dbReference type="AlphaFoldDB" id="A0AAW1XB12"/>
<reference evidence="4 5" key="1">
    <citation type="journal article" date="2023" name="G3 (Bethesda)">
        <title>A chromosome-length genome assembly and annotation of blackberry (Rubus argutus, cv. 'Hillquist').</title>
        <authorList>
            <person name="Bruna T."/>
            <person name="Aryal R."/>
            <person name="Dudchenko O."/>
            <person name="Sargent D.J."/>
            <person name="Mead D."/>
            <person name="Buti M."/>
            <person name="Cavallini A."/>
            <person name="Hytonen T."/>
            <person name="Andres J."/>
            <person name="Pham M."/>
            <person name="Weisz D."/>
            <person name="Mascagni F."/>
            <person name="Usai G."/>
            <person name="Natali L."/>
            <person name="Bassil N."/>
            <person name="Fernandez G.E."/>
            <person name="Lomsadze A."/>
            <person name="Armour M."/>
            <person name="Olukolu B."/>
            <person name="Poorten T."/>
            <person name="Britton C."/>
            <person name="Davik J."/>
            <person name="Ashrafi H."/>
            <person name="Aiden E.L."/>
            <person name="Borodovsky M."/>
            <person name="Worthington M."/>
        </authorList>
    </citation>
    <scope>NUCLEOTIDE SEQUENCE [LARGE SCALE GENOMIC DNA]</scope>
    <source>
        <strain evidence="4">PI 553951</strain>
    </source>
</reference>
<dbReference type="InterPro" id="IPR003690">
    <property type="entry name" value="MTERF"/>
</dbReference>
<dbReference type="Proteomes" id="UP001457282">
    <property type="component" value="Unassembled WGS sequence"/>
</dbReference>
<name>A0AAW1XB12_RUBAR</name>
<dbReference type="EMBL" id="JBEDUW010000004">
    <property type="protein sequence ID" value="KAK9933757.1"/>
    <property type="molecule type" value="Genomic_DNA"/>
</dbReference>
<dbReference type="InterPro" id="IPR038538">
    <property type="entry name" value="MTERF_sf"/>
</dbReference>
<organism evidence="4 5">
    <name type="scientific">Rubus argutus</name>
    <name type="common">Southern blackberry</name>
    <dbReference type="NCBI Taxonomy" id="59490"/>
    <lineage>
        <taxon>Eukaryota</taxon>
        <taxon>Viridiplantae</taxon>
        <taxon>Streptophyta</taxon>
        <taxon>Embryophyta</taxon>
        <taxon>Tracheophyta</taxon>
        <taxon>Spermatophyta</taxon>
        <taxon>Magnoliopsida</taxon>
        <taxon>eudicotyledons</taxon>
        <taxon>Gunneridae</taxon>
        <taxon>Pentapetalae</taxon>
        <taxon>rosids</taxon>
        <taxon>fabids</taxon>
        <taxon>Rosales</taxon>
        <taxon>Rosaceae</taxon>
        <taxon>Rosoideae</taxon>
        <taxon>Rosoideae incertae sedis</taxon>
        <taxon>Rubus</taxon>
    </lineage>
</organism>
<accession>A0AAW1XB12</accession>
<dbReference type="GO" id="GO:0003676">
    <property type="term" value="F:nucleic acid binding"/>
    <property type="evidence" value="ECO:0007669"/>
    <property type="project" value="InterPro"/>
</dbReference>
<dbReference type="GO" id="GO:0006353">
    <property type="term" value="P:DNA-templated transcription termination"/>
    <property type="evidence" value="ECO:0007669"/>
    <property type="project" value="UniProtKB-KW"/>
</dbReference>
<dbReference type="Pfam" id="PF02536">
    <property type="entry name" value="mTERF"/>
    <property type="match status" value="1"/>
</dbReference>
<keyword evidence="2" id="KW-0804">Transcription</keyword>
<dbReference type="PANTHER" id="PTHR13068">
    <property type="entry name" value="CGI-12 PROTEIN-RELATED"/>
    <property type="match status" value="1"/>
</dbReference>
<evidence type="ECO:0000313" key="4">
    <source>
        <dbReference type="EMBL" id="KAK9933757.1"/>
    </source>
</evidence>
<evidence type="ECO:0000313" key="5">
    <source>
        <dbReference type="Proteomes" id="UP001457282"/>
    </source>
</evidence>
<proteinExistence type="inferred from homology"/>
<comment type="caution">
    <text evidence="4">The sequence shown here is derived from an EMBL/GenBank/DDBJ whole genome shotgun (WGS) entry which is preliminary data.</text>
</comment>
<keyword evidence="2" id="KW-0805">Transcription regulation</keyword>
<keyword evidence="3" id="KW-0809">Transit peptide</keyword>
<evidence type="ECO:0000256" key="1">
    <source>
        <dbReference type="ARBA" id="ARBA00007692"/>
    </source>
</evidence>